<name>A0A194SAN8_RHOGW</name>
<dbReference type="GO" id="GO:1903457">
    <property type="term" value="P:lactate catabolic process"/>
    <property type="evidence" value="ECO:0007669"/>
    <property type="project" value="TreeGrafter"/>
</dbReference>
<accession>A0A194SAN8</accession>
<dbReference type="Gene3D" id="3.30.70.2740">
    <property type="match status" value="1"/>
</dbReference>
<evidence type="ECO:0000256" key="1">
    <source>
        <dbReference type="ARBA" id="ARBA00001974"/>
    </source>
</evidence>
<evidence type="ECO:0000313" key="13">
    <source>
        <dbReference type="EMBL" id="KPV77788.1"/>
    </source>
</evidence>
<evidence type="ECO:0000256" key="10">
    <source>
        <dbReference type="ARBA" id="ARBA00051436"/>
    </source>
</evidence>
<dbReference type="GO" id="GO:0071949">
    <property type="term" value="F:FAD binding"/>
    <property type="evidence" value="ECO:0007669"/>
    <property type="project" value="InterPro"/>
</dbReference>
<evidence type="ECO:0000259" key="12">
    <source>
        <dbReference type="PROSITE" id="PS51387"/>
    </source>
</evidence>
<keyword evidence="14" id="KW-1185">Reference proteome</keyword>
<evidence type="ECO:0000256" key="9">
    <source>
        <dbReference type="ARBA" id="ARBA00038897"/>
    </source>
</evidence>
<dbReference type="SUPFAM" id="SSF56176">
    <property type="entry name" value="FAD-binding/transporter-associated domain-like"/>
    <property type="match status" value="1"/>
</dbReference>
<comment type="catalytic activity">
    <reaction evidence="10">
        <text>(R)-lactate + 2 Fe(III)-[cytochrome c] = 2 Fe(II)-[cytochrome c] + pyruvate + 2 H(+)</text>
        <dbReference type="Rhea" id="RHEA:13521"/>
        <dbReference type="Rhea" id="RHEA-COMP:10350"/>
        <dbReference type="Rhea" id="RHEA-COMP:14399"/>
        <dbReference type="ChEBI" id="CHEBI:15361"/>
        <dbReference type="ChEBI" id="CHEBI:15378"/>
        <dbReference type="ChEBI" id="CHEBI:16004"/>
        <dbReference type="ChEBI" id="CHEBI:29033"/>
        <dbReference type="ChEBI" id="CHEBI:29034"/>
        <dbReference type="EC" id="1.1.2.4"/>
    </reaction>
</comment>
<keyword evidence="4" id="KW-0285">Flavoprotein</keyword>
<dbReference type="InterPro" id="IPR016169">
    <property type="entry name" value="FAD-bd_PCMH_sub2"/>
</dbReference>
<keyword evidence="7" id="KW-0560">Oxidoreductase</keyword>
<gene>
    <name evidence="13" type="ORF">RHOBADRAFT_51597</name>
</gene>
<dbReference type="Gene3D" id="1.10.45.10">
    <property type="entry name" value="Vanillyl-alcohol Oxidase, Chain A, domain 4"/>
    <property type="match status" value="1"/>
</dbReference>
<evidence type="ECO:0000256" key="8">
    <source>
        <dbReference type="ARBA" id="ARBA00023128"/>
    </source>
</evidence>
<keyword evidence="6" id="KW-0809">Transit peptide</keyword>
<evidence type="ECO:0000256" key="4">
    <source>
        <dbReference type="ARBA" id="ARBA00022630"/>
    </source>
</evidence>
<evidence type="ECO:0000256" key="7">
    <source>
        <dbReference type="ARBA" id="ARBA00023002"/>
    </source>
</evidence>
<dbReference type="PROSITE" id="PS51387">
    <property type="entry name" value="FAD_PCMH"/>
    <property type="match status" value="1"/>
</dbReference>
<comment type="similarity">
    <text evidence="3">Belongs to the FAD-binding oxidoreductase/transferase type 4 family.</text>
</comment>
<dbReference type="GeneID" id="28976368"/>
<dbReference type="OrthoDB" id="7786253at2759"/>
<dbReference type="FunFam" id="1.10.45.10:FF:000001">
    <property type="entry name" value="D-lactate dehydrogenase mitochondrial"/>
    <property type="match status" value="1"/>
</dbReference>
<feature type="compositionally biased region" description="Basic and acidic residues" evidence="11">
    <location>
        <begin position="597"/>
        <end position="609"/>
    </location>
</feature>
<dbReference type="InterPro" id="IPR016166">
    <property type="entry name" value="FAD-bd_PCMH"/>
</dbReference>
<keyword evidence="5" id="KW-0274">FAD</keyword>
<feature type="region of interest" description="Disordered" evidence="11">
    <location>
        <begin position="589"/>
        <end position="609"/>
    </location>
</feature>
<dbReference type="InterPro" id="IPR036318">
    <property type="entry name" value="FAD-bd_PCMH-like_sf"/>
</dbReference>
<comment type="cofactor">
    <cofactor evidence="1">
        <name>FAD</name>
        <dbReference type="ChEBI" id="CHEBI:57692"/>
    </cofactor>
</comment>
<protein>
    <recommendedName>
        <fullName evidence="9">D-lactate dehydrogenase (cytochrome)</fullName>
        <ecNumber evidence="9">1.1.2.4</ecNumber>
    </recommendedName>
</protein>
<reference evidence="13 14" key="1">
    <citation type="journal article" date="2015" name="Front. Microbiol.">
        <title>Genome sequence of the plant growth promoting endophytic yeast Rhodotorula graminis WP1.</title>
        <authorList>
            <person name="Firrincieli A."/>
            <person name="Otillar R."/>
            <person name="Salamov A."/>
            <person name="Schmutz J."/>
            <person name="Khan Z."/>
            <person name="Redman R.S."/>
            <person name="Fleck N.D."/>
            <person name="Lindquist E."/>
            <person name="Grigoriev I.V."/>
            <person name="Doty S.L."/>
        </authorList>
    </citation>
    <scope>NUCLEOTIDE SEQUENCE [LARGE SCALE GENOMIC DNA]</scope>
    <source>
        <strain evidence="13 14">WP1</strain>
    </source>
</reference>
<evidence type="ECO:0000256" key="6">
    <source>
        <dbReference type="ARBA" id="ARBA00022946"/>
    </source>
</evidence>
<dbReference type="InterPro" id="IPR006094">
    <property type="entry name" value="Oxid_FAD_bind_N"/>
</dbReference>
<sequence>MLARTGIVPAARASPLAAAIAPPLRSPTILIARRTLATRPHPLASRVTPKGPVPAGKTPSHLRARPQRLSVLSAILLASLTGSLTYALGRQEASSKAGPTKEYKDPTLDGFTKALDEIRAWLSDEDLDTSRDTLVAHGYNEWAAHGPTGLPGAVLYPRSTEDVVKIVQTAAKYSIPLIPYCAGTSLEGHTTALGYANNPSEKDAQEKLARDGHVEVDDLVPGLALVLDFAQNMNNIVSINSHDLDAVVQPGVSYDALNAELKERGIPLFFPVDPAPGAQIGGMIGTGASGTNAVRYGTMRDNVLNLTVVLASGEVIKTRQRAKKSSVGPDLSRLFIGAEGTLGIVTEATLKLAPLLPSTVAVSSFPTIAAAAAAARDLVQHGISLACIELLDDVMVDATNQQAGKGARTWPVKPSLFLKFSGTKEQMAIDIERTKKITQSNEGSGFAFARNDKEAEEIWHSRKIALWSALEYLKGAKCWVTDVCVPLSRFPELITETKADIDSEGIVGPIVSHAGDGNFHALLLFRTPDELVKVERLVHNMVERAQRMDGTATGEHGVGIGKKPYVEAELGAGTVQLLRDIKRQMDPQNILNPGKLIPDEKGEEKRMAH</sequence>
<dbReference type="Gene3D" id="3.30.465.10">
    <property type="match status" value="1"/>
</dbReference>
<dbReference type="FunFam" id="3.30.70.2740:FF:000001">
    <property type="entry name" value="D-lactate dehydrogenase mitochondrial"/>
    <property type="match status" value="1"/>
</dbReference>
<dbReference type="InterPro" id="IPR016164">
    <property type="entry name" value="FAD-linked_Oxase-like_C"/>
</dbReference>
<dbReference type="PANTHER" id="PTHR11748:SF111">
    <property type="entry name" value="D-LACTATE DEHYDROGENASE, MITOCHONDRIAL-RELATED"/>
    <property type="match status" value="1"/>
</dbReference>
<dbReference type="GO" id="GO:0008720">
    <property type="term" value="F:D-lactate dehydrogenase (NAD+) activity"/>
    <property type="evidence" value="ECO:0007669"/>
    <property type="project" value="TreeGrafter"/>
</dbReference>
<dbReference type="PANTHER" id="PTHR11748">
    <property type="entry name" value="D-LACTATE DEHYDROGENASE"/>
    <property type="match status" value="1"/>
</dbReference>
<evidence type="ECO:0000313" key="14">
    <source>
        <dbReference type="Proteomes" id="UP000053890"/>
    </source>
</evidence>
<proteinExistence type="inferred from homology"/>
<evidence type="ECO:0000256" key="3">
    <source>
        <dbReference type="ARBA" id="ARBA00008000"/>
    </source>
</evidence>
<dbReference type="Pfam" id="PF01565">
    <property type="entry name" value="FAD_binding_4"/>
    <property type="match status" value="2"/>
</dbReference>
<dbReference type="EMBL" id="KQ474074">
    <property type="protein sequence ID" value="KPV77788.1"/>
    <property type="molecule type" value="Genomic_DNA"/>
</dbReference>
<feature type="domain" description="FAD-binding PCMH-type" evidence="12">
    <location>
        <begin position="147"/>
        <end position="355"/>
    </location>
</feature>
<dbReference type="RefSeq" id="XP_018273837.1">
    <property type="nucleotide sequence ID" value="XM_018415920.1"/>
</dbReference>
<dbReference type="EC" id="1.1.2.4" evidence="9"/>
<keyword evidence="8" id="KW-0496">Mitochondrion</keyword>
<dbReference type="OMA" id="GQGFEWA"/>
<organism evidence="13 14">
    <name type="scientific">Rhodotorula graminis (strain WP1)</name>
    <dbReference type="NCBI Taxonomy" id="578459"/>
    <lineage>
        <taxon>Eukaryota</taxon>
        <taxon>Fungi</taxon>
        <taxon>Dikarya</taxon>
        <taxon>Basidiomycota</taxon>
        <taxon>Pucciniomycotina</taxon>
        <taxon>Microbotryomycetes</taxon>
        <taxon>Sporidiobolales</taxon>
        <taxon>Sporidiobolaceae</taxon>
        <taxon>Rhodotorula</taxon>
    </lineage>
</organism>
<evidence type="ECO:0000256" key="5">
    <source>
        <dbReference type="ARBA" id="ARBA00022827"/>
    </source>
</evidence>
<evidence type="ECO:0000256" key="11">
    <source>
        <dbReference type="SAM" id="MobiDB-lite"/>
    </source>
</evidence>
<feature type="region of interest" description="Disordered" evidence="11">
    <location>
        <begin position="42"/>
        <end position="62"/>
    </location>
</feature>
<dbReference type="SUPFAM" id="SSF55103">
    <property type="entry name" value="FAD-linked oxidases, C-terminal domain"/>
    <property type="match status" value="1"/>
</dbReference>
<dbReference type="FunFam" id="3.30.465.10:FF:000016">
    <property type="entry name" value="probable D-lactate dehydrogenase, mitochondrial"/>
    <property type="match status" value="1"/>
</dbReference>
<dbReference type="STRING" id="578459.A0A194SAN8"/>
<dbReference type="Proteomes" id="UP000053890">
    <property type="component" value="Unassembled WGS sequence"/>
</dbReference>
<dbReference type="Pfam" id="PF02913">
    <property type="entry name" value="FAD-oxidase_C"/>
    <property type="match status" value="1"/>
</dbReference>
<dbReference type="AlphaFoldDB" id="A0A194SAN8"/>
<dbReference type="InterPro" id="IPR004113">
    <property type="entry name" value="FAD-bd_oxidored_4_C"/>
</dbReference>
<dbReference type="GO" id="GO:0004458">
    <property type="term" value="F:D-lactate dehydrogenase (cytochrome) activity"/>
    <property type="evidence" value="ECO:0007669"/>
    <property type="project" value="UniProtKB-EC"/>
</dbReference>
<dbReference type="InterPro" id="IPR016171">
    <property type="entry name" value="Vanillyl_alc_oxidase_C-sub2"/>
</dbReference>
<dbReference type="GO" id="GO:0005739">
    <property type="term" value="C:mitochondrion"/>
    <property type="evidence" value="ECO:0007669"/>
    <property type="project" value="UniProtKB-SubCell"/>
</dbReference>
<evidence type="ECO:0000256" key="2">
    <source>
        <dbReference type="ARBA" id="ARBA00004173"/>
    </source>
</evidence>
<comment type="subcellular location">
    <subcellularLocation>
        <location evidence="2">Mitochondrion</location>
    </subcellularLocation>
</comment>